<proteinExistence type="predicted"/>
<dbReference type="EMBL" id="MN062717">
    <property type="protein sequence ID" value="QDP45293.1"/>
    <property type="molecule type" value="Genomic_DNA"/>
</dbReference>
<gene>
    <name evidence="1" type="primary">57</name>
    <name evidence="1" type="ORF">SEA_SHARKBOY_57</name>
</gene>
<name>A0A516KUD7_9CAUD</name>
<evidence type="ECO:0000313" key="1">
    <source>
        <dbReference type="EMBL" id="QDP45293.1"/>
    </source>
</evidence>
<accession>A0A516KUD7</accession>
<evidence type="ECO:0000313" key="2">
    <source>
        <dbReference type="Proteomes" id="UP000319285"/>
    </source>
</evidence>
<dbReference type="Proteomes" id="UP000319285">
    <property type="component" value="Segment"/>
</dbReference>
<reference evidence="1 2" key="1">
    <citation type="submission" date="2019-06" db="EMBL/GenBank/DDBJ databases">
        <authorList>
            <person name="Brown A."/>
            <person name="Cleveland K."/>
            <person name="Dibble R."/>
            <person name="Kelso C."/>
            <person name="Luciani P."/>
            <person name="Martinez J."/>
            <person name="Moore S."/>
            <person name="Norman G."/>
            <person name="Paige C."/>
            <person name="Vining M."/>
            <person name="Werley R."/>
            <person name="Semaan N."/>
            <person name="Chung H."/>
            <person name="Caruso S.M."/>
            <person name="Garlena R.A."/>
            <person name="Russell D.A."/>
            <person name="Pope W.H."/>
            <person name="Jacobs-Sera D."/>
            <person name="Hatfull G.F."/>
        </authorList>
    </citation>
    <scope>NUCLEOTIDE SEQUENCE [LARGE SCALE GENOMIC DNA]</scope>
</reference>
<sequence length="87" mass="9205">MTGGAPEPAGYVLVLTAPDDHPTEPSQTFVAVRAPEDEGRLFETVEELLAFVEEMSPFVEGTLASYLPVYPSVAPAEGLADALRSAL</sequence>
<organism evidence="1 2">
    <name type="scientific">Microbacterium phage Sharkboy</name>
    <dbReference type="NCBI Taxonomy" id="2590938"/>
    <lineage>
        <taxon>Viruses</taxon>
        <taxon>Duplodnaviria</taxon>
        <taxon>Heunggongvirae</taxon>
        <taxon>Uroviricota</taxon>
        <taxon>Caudoviricetes</taxon>
        <taxon>Dismasvirus</taxon>
        <taxon>Dismasvirus dismas</taxon>
    </lineage>
</organism>
<protein>
    <submittedName>
        <fullName evidence="1">Uncharacterized protein</fullName>
    </submittedName>
</protein>